<keyword evidence="3" id="KW-1185">Reference proteome</keyword>
<proteinExistence type="predicted"/>
<dbReference type="EMBL" id="JAQIIO010000003">
    <property type="protein sequence ID" value="MDA5094043.1"/>
    <property type="molecule type" value="Genomic_DNA"/>
</dbReference>
<name>A0ABT4W0K5_9RHOB</name>
<evidence type="ECO:0000313" key="3">
    <source>
        <dbReference type="Proteomes" id="UP001528040"/>
    </source>
</evidence>
<protein>
    <submittedName>
        <fullName evidence="2">DUF1127 domain-containing protein</fullName>
    </submittedName>
</protein>
<dbReference type="InterPro" id="IPR009506">
    <property type="entry name" value="YjiS-like"/>
</dbReference>
<gene>
    <name evidence="2" type="ORF">O2N63_08065</name>
</gene>
<reference evidence="2 3" key="1">
    <citation type="submission" date="2023-01" db="EMBL/GenBank/DDBJ databases">
        <authorList>
            <person name="Yoon J.-W."/>
        </authorList>
    </citation>
    <scope>NUCLEOTIDE SEQUENCE [LARGE SCALE GENOMIC DNA]</scope>
    <source>
        <strain evidence="2 3">KMU-50</strain>
    </source>
</reference>
<organism evidence="2 3">
    <name type="scientific">Aliiroseovarius salicola</name>
    <dbReference type="NCBI Taxonomy" id="3009082"/>
    <lineage>
        <taxon>Bacteria</taxon>
        <taxon>Pseudomonadati</taxon>
        <taxon>Pseudomonadota</taxon>
        <taxon>Alphaproteobacteria</taxon>
        <taxon>Rhodobacterales</taxon>
        <taxon>Paracoccaceae</taxon>
        <taxon>Aliiroseovarius</taxon>
    </lineage>
</organism>
<dbReference type="RefSeq" id="WP_271053738.1">
    <property type="nucleotide sequence ID" value="NZ_JAQIIO010000003.1"/>
</dbReference>
<dbReference type="Proteomes" id="UP001528040">
    <property type="component" value="Unassembled WGS sequence"/>
</dbReference>
<evidence type="ECO:0000313" key="2">
    <source>
        <dbReference type="EMBL" id="MDA5094043.1"/>
    </source>
</evidence>
<sequence>MAHATEILNAHAGIADRLIALLADFKEAMAKRAIYRETVRELSKLSLRELDDLGIARGEIQSIASKAAYGA</sequence>
<accession>A0ABT4W0K5</accession>
<evidence type="ECO:0000259" key="1">
    <source>
        <dbReference type="Pfam" id="PF06568"/>
    </source>
</evidence>
<comment type="caution">
    <text evidence="2">The sequence shown here is derived from an EMBL/GenBank/DDBJ whole genome shotgun (WGS) entry which is preliminary data.</text>
</comment>
<dbReference type="Pfam" id="PF06568">
    <property type="entry name" value="YjiS-like"/>
    <property type="match status" value="1"/>
</dbReference>
<feature type="domain" description="YjiS-like" evidence="1">
    <location>
        <begin position="27"/>
        <end position="61"/>
    </location>
</feature>